<dbReference type="OrthoDB" id="9791859at2"/>
<reference evidence="10 11" key="1">
    <citation type="journal article" date="2015" name="Genome Announc.">
        <title>Expanding the biotechnology potential of lactobacilli through comparative genomics of 213 strains and associated genera.</title>
        <authorList>
            <person name="Sun Z."/>
            <person name="Harris H.M."/>
            <person name="McCann A."/>
            <person name="Guo C."/>
            <person name="Argimon S."/>
            <person name="Zhang W."/>
            <person name="Yang X."/>
            <person name="Jeffery I.B."/>
            <person name="Cooney J.C."/>
            <person name="Kagawa T.F."/>
            <person name="Liu W."/>
            <person name="Song Y."/>
            <person name="Salvetti E."/>
            <person name="Wrobel A."/>
            <person name="Rasinkangas P."/>
            <person name="Parkhill J."/>
            <person name="Rea M.C."/>
            <person name="O'Sullivan O."/>
            <person name="Ritari J."/>
            <person name="Douillard F.P."/>
            <person name="Paul Ross R."/>
            <person name="Yang R."/>
            <person name="Briner A.E."/>
            <person name="Felis G.E."/>
            <person name="de Vos W.M."/>
            <person name="Barrangou R."/>
            <person name="Klaenhammer T.R."/>
            <person name="Caufield P.W."/>
            <person name="Cui Y."/>
            <person name="Zhang H."/>
            <person name="O'Toole P.W."/>
        </authorList>
    </citation>
    <scope>NUCLEOTIDE SEQUENCE [LARGE SCALE GENOMIC DNA]</scope>
    <source>
        <strain evidence="10 11">DSM 21376</strain>
    </source>
</reference>
<dbReference type="PANTHER" id="PTHR42916">
    <property type="entry name" value="2-SUCCINYL-5-ENOLPYRUVYL-6-HYDROXY-3-CYCLOHEXENE-1-CARBOXYLATE SYNTHASE"/>
    <property type="match status" value="1"/>
</dbReference>
<comment type="pathway">
    <text evidence="6">Quinol/quinone metabolism; menaquinone biosynthesis.</text>
</comment>
<dbReference type="GO" id="GO:0030145">
    <property type="term" value="F:manganese ion binding"/>
    <property type="evidence" value="ECO:0007669"/>
    <property type="project" value="UniProtKB-UniRule"/>
</dbReference>
<keyword evidence="11" id="KW-1185">Reference proteome</keyword>
<comment type="function">
    <text evidence="6">Catalyzes the thiamine diphosphate-dependent decarboxylation of 2-oxoglutarate and the subsequent addition of the resulting succinic semialdehyde-thiamine pyrophosphate anion to isochorismate to yield 2-succinyl-5-enolpyruvyl-6-hydroxy-3-cyclohexene-1-carboxylate (SEPHCHC).</text>
</comment>
<keyword evidence="1 6" id="KW-0808">Transferase</keyword>
<dbReference type="InterPro" id="IPR004433">
    <property type="entry name" value="MenaQ_synth_MenD"/>
</dbReference>
<proteinExistence type="inferred from homology"/>
<evidence type="ECO:0000259" key="7">
    <source>
        <dbReference type="Pfam" id="PF02775"/>
    </source>
</evidence>
<dbReference type="Gene3D" id="3.40.50.970">
    <property type="match status" value="2"/>
</dbReference>
<accession>A0A023CWR9</accession>
<comment type="similarity">
    <text evidence="6">Belongs to the TPP enzyme family. MenD subfamily.</text>
</comment>
<organism evidence="10 11">
    <name type="scientific">Liquorilactobacillus sucicola DSM 21376 = JCM 15457</name>
    <dbReference type="NCBI Taxonomy" id="1423806"/>
    <lineage>
        <taxon>Bacteria</taxon>
        <taxon>Bacillati</taxon>
        <taxon>Bacillota</taxon>
        <taxon>Bacilli</taxon>
        <taxon>Lactobacillales</taxon>
        <taxon>Lactobacillaceae</taxon>
        <taxon>Liquorilactobacillus</taxon>
    </lineage>
</organism>
<feature type="domain" description="Thiamine pyrophosphate enzyme TPP-binding" evidence="7">
    <location>
        <begin position="433"/>
        <end position="534"/>
    </location>
</feature>
<evidence type="ECO:0000259" key="9">
    <source>
        <dbReference type="Pfam" id="PF16582"/>
    </source>
</evidence>
<dbReference type="GO" id="GO:0000287">
    <property type="term" value="F:magnesium ion binding"/>
    <property type="evidence" value="ECO:0007669"/>
    <property type="project" value="UniProtKB-UniRule"/>
</dbReference>
<dbReference type="RefSeq" id="WP_034988374.1">
    <property type="nucleotide sequence ID" value="NZ_AYZF01000008.1"/>
</dbReference>
<protein>
    <recommendedName>
        <fullName evidence="6">2-succinyl-5-enolpyruvyl-6-hydroxy-3-cyclohexene-1-carboxylate synthase</fullName>
        <shortName evidence="6">SEPHCHC synthase</shortName>
        <ecNumber evidence="6">2.2.1.9</ecNumber>
    </recommendedName>
    <alternativeName>
        <fullName evidence="6">Menaquinone biosynthesis protein MenD</fullName>
    </alternativeName>
</protein>
<dbReference type="GO" id="GO:0070204">
    <property type="term" value="F:2-succinyl-5-enolpyruvyl-6-hydroxy-3-cyclohexene-1-carboxylic-acid synthase activity"/>
    <property type="evidence" value="ECO:0007669"/>
    <property type="project" value="UniProtKB-UniRule"/>
</dbReference>
<evidence type="ECO:0000313" key="11">
    <source>
        <dbReference type="Proteomes" id="UP000050961"/>
    </source>
</evidence>
<keyword evidence="6" id="KW-0474">Menaquinone biosynthesis</keyword>
<dbReference type="EMBL" id="AYZF01000008">
    <property type="protein sequence ID" value="KRN06825.1"/>
    <property type="molecule type" value="Genomic_DNA"/>
</dbReference>
<comment type="pathway">
    <text evidence="6">Quinol/quinone metabolism; 1,4-dihydroxy-2-naphthoate biosynthesis; 1,4-dihydroxy-2-naphthoate from chorismate: step 2/7.</text>
</comment>
<dbReference type="InterPro" id="IPR029061">
    <property type="entry name" value="THDP-binding"/>
</dbReference>
<evidence type="ECO:0000256" key="6">
    <source>
        <dbReference type="HAMAP-Rule" id="MF_01659"/>
    </source>
</evidence>
<comment type="caution">
    <text evidence="10">The sequence shown here is derived from an EMBL/GenBank/DDBJ whole genome shotgun (WGS) entry which is preliminary data.</text>
</comment>
<dbReference type="AlphaFoldDB" id="A0A023CWR9"/>
<keyword evidence="3 6" id="KW-0460">Magnesium</keyword>
<comment type="catalytic activity">
    <reaction evidence="6">
        <text>isochorismate + 2-oxoglutarate + H(+) = 5-enolpyruvoyl-6-hydroxy-2-succinyl-cyclohex-3-ene-1-carboxylate + CO2</text>
        <dbReference type="Rhea" id="RHEA:25593"/>
        <dbReference type="ChEBI" id="CHEBI:15378"/>
        <dbReference type="ChEBI" id="CHEBI:16526"/>
        <dbReference type="ChEBI" id="CHEBI:16810"/>
        <dbReference type="ChEBI" id="CHEBI:29780"/>
        <dbReference type="ChEBI" id="CHEBI:58818"/>
        <dbReference type="EC" id="2.2.1.9"/>
    </reaction>
</comment>
<evidence type="ECO:0000256" key="5">
    <source>
        <dbReference type="ARBA" id="ARBA00023211"/>
    </source>
</evidence>
<dbReference type="InterPro" id="IPR011766">
    <property type="entry name" value="TPP_enzyme_TPP-bd"/>
</dbReference>
<dbReference type="Gene3D" id="3.40.50.1220">
    <property type="entry name" value="TPP-binding domain"/>
    <property type="match status" value="1"/>
</dbReference>
<dbReference type="PIRSF" id="PIRSF004983">
    <property type="entry name" value="MenD"/>
    <property type="match status" value="1"/>
</dbReference>
<gene>
    <name evidence="6" type="primary">menD</name>
    <name evidence="10" type="ORF">FD15_GL000384</name>
</gene>
<dbReference type="PANTHER" id="PTHR42916:SF1">
    <property type="entry name" value="PROTEIN PHYLLO, CHLOROPLASTIC"/>
    <property type="match status" value="1"/>
</dbReference>
<sequence length="571" mass="63345">MTNTQTLTNQITTILNALLLQGIQTAVLAPGSRSTPLALGLAQLARENKLKLYVDIDERSAAFFALGIAKTTARPVLLLCTSGTAAANFYPAICEANSSHIPLIVLTTDRPPELTKIGAPQALDQDHFYGQQVKQFWQLPLASDDPAECHYTNFIVQRSVIQATSLPCGPVHLNLPLRKPLMPRLPFSFATNNIPQKIDRLTSKSSLTSADFTALTTKIAGKRGLIIAGPSEIDMPANSLLRWAENAGWPILADPLSQLRGYDSNCIISAYDILLKTKHSILKMLKPEIIIRFGGTFVSASLASWLKELRVPTYYLDPNCELNDYTETTTKLLPLSEADFFENCPAPVAQPSWLSQWSKAQEIIKRSWDSTSPQKVVSEALLPHLLERALAPNTHLFISNSMPIRDIDSYYLPQTKFCYLYCNRGANGIDGVISSALGMSSQFQNNVLLIGDLAFFHDMNGLMMAYRYALQLRIIVINNNGGGIFSFLPQVGSTDFETVFGTPQNLSIKQTALLYHAEYTRIQNSADFVKKLQHSPHGLEIIEVITDRAANVEQHQNTVQQIKQKLSEEFY</sequence>
<keyword evidence="5 6" id="KW-0464">Manganese</keyword>
<dbReference type="STRING" id="1423806.FD15_GL000384"/>
<dbReference type="SUPFAM" id="SSF52518">
    <property type="entry name" value="Thiamin diphosphate-binding fold (THDP-binding)"/>
    <property type="match status" value="2"/>
</dbReference>
<dbReference type="UniPathway" id="UPA00079"/>
<dbReference type="Pfam" id="PF02776">
    <property type="entry name" value="TPP_enzyme_N"/>
    <property type="match status" value="1"/>
</dbReference>
<name>A0A023CWR9_9LACO</name>
<evidence type="ECO:0000313" key="10">
    <source>
        <dbReference type="EMBL" id="KRN06825.1"/>
    </source>
</evidence>
<feature type="domain" description="Thiamine pyrophosphate enzyme N-terminal TPP-binding" evidence="8">
    <location>
        <begin position="14"/>
        <end position="125"/>
    </location>
</feature>
<keyword evidence="4 6" id="KW-0786">Thiamine pyrophosphate</keyword>
<feature type="domain" description="Menaquinone biosynthesis protein MenD middle" evidence="9">
    <location>
        <begin position="217"/>
        <end position="398"/>
    </location>
</feature>
<dbReference type="CDD" id="cd07037">
    <property type="entry name" value="TPP_PYR_MenD"/>
    <property type="match status" value="1"/>
</dbReference>
<dbReference type="NCBIfam" id="TIGR00173">
    <property type="entry name" value="menD"/>
    <property type="match status" value="1"/>
</dbReference>
<comment type="cofactor">
    <cofactor evidence="6">
        <name>thiamine diphosphate</name>
        <dbReference type="ChEBI" id="CHEBI:58937"/>
    </cofactor>
    <text evidence="6">Binds 1 thiamine pyrophosphate per subunit.</text>
</comment>
<dbReference type="CDD" id="cd02009">
    <property type="entry name" value="TPP_SHCHC_synthase"/>
    <property type="match status" value="1"/>
</dbReference>
<evidence type="ECO:0000256" key="3">
    <source>
        <dbReference type="ARBA" id="ARBA00022842"/>
    </source>
</evidence>
<keyword evidence="2 6" id="KW-0479">Metal-binding</keyword>
<dbReference type="GO" id="GO:0009234">
    <property type="term" value="P:menaquinone biosynthetic process"/>
    <property type="evidence" value="ECO:0007669"/>
    <property type="project" value="UniProtKB-UniRule"/>
</dbReference>
<comment type="subunit">
    <text evidence="6">Homodimer.</text>
</comment>
<dbReference type="UniPathway" id="UPA01057">
    <property type="reaction ID" value="UER00164"/>
</dbReference>
<dbReference type="eggNOG" id="COG1165">
    <property type="taxonomic scope" value="Bacteria"/>
</dbReference>
<dbReference type="Pfam" id="PF02775">
    <property type="entry name" value="TPP_enzyme_C"/>
    <property type="match status" value="1"/>
</dbReference>
<evidence type="ECO:0000256" key="1">
    <source>
        <dbReference type="ARBA" id="ARBA00022679"/>
    </source>
</evidence>
<comment type="cofactor">
    <cofactor evidence="6">
        <name>Mg(2+)</name>
        <dbReference type="ChEBI" id="CHEBI:18420"/>
    </cofactor>
    <cofactor evidence="6">
        <name>Mn(2+)</name>
        <dbReference type="ChEBI" id="CHEBI:29035"/>
    </cofactor>
</comment>
<evidence type="ECO:0000256" key="4">
    <source>
        <dbReference type="ARBA" id="ARBA00023052"/>
    </source>
</evidence>
<dbReference type="GO" id="GO:0030976">
    <property type="term" value="F:thiamine pyrophosphate binding"/>
    <property type="evidence" value="ECO:0007669"/>
    <property type="project" value="UniProtKB-UniRule"/>
</dbReference>
<dbReference type="PATRIC" id="fig|1423806.3.peg.392"/>
<dbReference type="InterPro" id="IPR032264">
    <property type="entry name" value="MenD_middle"/>
</dbReference>
<dbReference type="EC" id="2.2.1.9" evidence="6"/>
<evidence type="ECO:0000259" key="8">
    <source>
        <dbReference type="Pfam" id="PF02776"/>
    </source>
</evidence>
<evidence type="ECO:0000256" key="2">
    <source>
        <dbReference type="ARBA" id="ARBA00022723"/>
    </source>
</evidence>
<dbReference type="Proteomes" id="UP000050961">
    <property type="component" value="Unassembled WGS sequence"/>
</dbReference>
<dbReference type="Pfam" id="PF16582">
    <property type="entry name" value="TPP_enzyme_M_2"/>
    <property type="match status" value="1"/>
</dbReference>
<dbReference type="InterPro" id="IPR012001">
    <property type="entry name" value="Thiamin_PyroP_enz_TPP-bd_dom"/>
</dbReference>
<dbReference type="HAMAP" id="MF_01659">
    <property type="entry name" value="MenD"/>
    <property type="match status" value="1"/>
</dbReference>